<dbReference type="InterPro" id="IPR032675">
    <property type="entry name" value="LRR_dom_sf"/>
</dbReference>
<evidence type="ECO:0000313" key="5">
    <source>
        <dbReference type="Proteomes" id="UP000836841"/>
    </source>
</evidence>
<organism evidence="4 5">
    <name type="scientific">Thlaspi arvense</name>
    <name type="common">Field penny-cress</name>
    <dbReference type="NCBI Taxonomy" id="13288"/>
    <lineage>
        <taxon>Eukaryota</taxon>
        <taxon>Viridiplantae</taxon>
        <taxon>Streptophyta</taxon>
        <taxon>Embryophyta</taxon>
        <taxon>Tracheophyta</taxon>
        <taxon>Spermatophyta</taxon>
        <taxon>Magnoliopsida</taxon>
        <taxon>eudicotyledons</taxon>
        <taxon>Gunneridae</taxon>
        <taxon>Pentapetalae</taxon>
        <taxon>rosids</taxon>
        <taxon>malvids</taxon>
        <taxon>Brassicales</taxon>
        <taxon>Brassicaceae</taxon>
        <taxon>Thlaspideae</taxon>
        <taxon>Thlaspi</taxon>
    </lineage>
</organism>
<keyword evidence="1" id="KW-0433">Leucine-rich repeat</keyword>
<keyword evidence="5" id="KW-1185">Reference proteome</keyword>
<protein>
    <recommendedName>
        <fullName evidence="3">C-JID domain-containing protein</fullName>
    </recommendedName>
</protein>
<gene>
    <name evidence="4" type="ORF">TAV2_LOCUS26009</name>
</gene>
<name>A0AAU9T3Y9_THLAR</name>
<dbReference type="AlphaFoldDB" id="A0AAU9T3Y9"/>
<evidence type="ECO:0000256" key="2">
    <source>
        <dbReference type="ARBA" id="ARBA00022737"/>
    </source>
</evidence>
<dbReference type="InterPro" id="IPR045344">
    <property type="entry name" value="C-JID"/>
</dbReference>
<feature type="domain" description="C-JID" evidence="3">
    <location>
        <begin position="93"/>
        <end position="219"/>
    </location>
</feature>
<accession>A0AAU9T3Y9</accession>
<dbReference type="Gene3D" id="3.80.10.10">
    <property type="entry name" value="Ribonuclease Inhibitor"/>
    <property type="match status" value="1"/>
</dbReference>
<dbReference type="SUPFAM" id="SSF52058">
    <property type="entry name" value="L domain-like"/>
    <property type="match status" value="1"/>
</dbReference>
<evidence type="ECO:0000256" key="1">
    <source>
        <dbReference type="ARBA" id="ARBA00022614"/>
    </source>
</evidence>
<dbReference type="Proteomes" id="UP000836841">
    <property type="component" value="Chromosome 7"/>
</dbReference>
<proteinExistence type="predicted"/>
<dbReference type="EMBL" id="OU466863">
    <property type="protein sequence ID" value="CAH2076286.1"/>
    <property type="molecule type" value="Genomic_DNA"/>
</dbReference>
<evidence type="ECO:0000313" key="4">
    <source>
        <dbReference type="EMBL" id="CAH2076286.1"/>
    </source>
</evidence>
<keyword evidence="2" id="KW-0677">Repeat</keyword>
<sequence>MSNCEIRELGPWIGTMSRLRRLEVSRMAQLVSLPQLPYSVVELHAVGCESLERLDCSFPNPDIRLLDFTRCYKLNQEARDLIIQTPTTEFAVLPGGEVPECFPFRSSGSSVTVKLNQMPLGASTKFKACLVYAFDKDEGQYSRLMRGGCVYYSITSKQNAIGEFYKYIDFPFEKHLYVFEVEAVEVTSTELAFEFRCGPRKGKYYPDNGYKTEIKECGVLQL</sequence>
<evidence type="ECO:0000259" key="3">
    <source>
        <dbReference type="Pfam" id="PF20160"/>
    </source>
</evidence>
<reference evidence="4 5" key="1">
    <citation type="submission" date="2022-03" db="EMBL/GenBank/DDBJ databases">
        <authorList>
            <person name="Nunn A."/>
            <person name="Chopra R."/>
            <person name="Nunn A."/>
            <person name="Contreras Garrido A."/>
        </authorList>
    </citation>
    <scope>NUCLEOTIDE SEQUENCE [LARGE SCALE GENOMIC DNA]</scope>
</reference>
<dbReference type="Pfam" id="PF20160">
    <property type="entry name" value="C-JID"/>
    <property type="match status" value="1"/>
</dbReference>